<dbReference type="AlphaFoldDB" id="A0A9W9MSW3"/>
<dbReference type="Proteomes" id="UP001150879">
    <property type="component" value="Unassembled WGS sequence"/>
</dbReference>
<reference evidence="1" key="1">
    <citation type="submission" date="2022-11" db="EMBL/GenBank/DDBJ databases">
        <authorList>
            <person name="Petersen C."/>
        </authorList>
    </citation>
    <scope>NUCLEOTIDE SEQUENCE</scope>
    <source>
        <strain evidence="1">IBT 16849</strain>
    </source>
</reference>
<dbReference type="SUPFAM" id="SSF56176">
    <property type="entry name" value="FAD-binding/transporter-associated domain-like"/>
    <property type="match status" value="1"/>
</dbReference>
<gene>
    <name evidence="1" type="ORF">N7472_003387</name>
</gene>
<dbReference type="InterPro" id="IPR036318">
    <property type="entry name" value="FAD-bd_PCMH-like_sf"/>
</dbReference>
<comment type="caution">
    <text evidence="1">The sequence shown here is derived from an EMBL/GenBank/DDBJ whole genome shotgun (WGS) entry which is preliminary data.</text>
</comment>
<dbReference type="InterPro" id="IPR016167">
    <property type="entry name" value="FAD-bd_PCMH_sub1"/>
</dbReference>
<proteinExistence type="predicted"/>
<accession>A0A9W9MSW3</accession>
<sequence length="107" mass="11814">MGNTSSVAGRECFMAAVGGNPNMATFRGDFWYEFRALPSYNLAIPVHPEVITYPTTTTQVAEIVRCAVEENYRVQAYSGGHSYGNYGLGGADGKSFTRKFNLRIVQY</sequence>
<dbReference type="Gene3D" id="3.30.43.10">
    <property type="entry name" value="Uridine Diphospho-n-acetylenolpyruvylglucosamine Reductase, domain 2"/>
    <property type="match status" value="1"/>
</dbReference>
<dbReference type="EMBL" id="JAPQKP010000002">
    <property type="protein sequence ID" value="KAJ5206939.1"/>
    <property type="molecule type" value="Genomic_DNA"/>
</dbReference>
<reference evidence="1" key="2">
    <citation type="journal article" date="2023" name="IMA Fungus">
        <title>Comparative genomic study of the Penicillium genus elucidates a diverse pangenome and 15 lateral gene transfer events.</title>
        <authorList>
            <person name="Petersen C."/>
            <person name="Sorensen T."/>
            <person name="Nielsen M.R."/>
            <person name="Sondergaard T.E."/>
            <person name="Sorensen J.L."/>
            <person name="Fitzpatrick D.A."/>
            <person name="Frisvad J.C."/>
            <person name="Nielsen K.L."/>
        </authorList>
    </citation>
    <scope>NUCLEOTIDE SEQUENCE</scope>
    <source>
        <strain evidence="1">IBT 16849</strain>
    </source>
</reference>
<keyword evidence="2" id="KW-1185">Reference proteome</keyword>
<protein>
    <submittedName>
        <fullName evidence="1">FAD-binding type 2</fullName>
    </submittedName>
</protein>
<evidence type="ECO:0000313" key="2">
    <source>
        <dbReference type="Proteomes" id="UP001150879"/>
    </source>
</evidence>
<evidence type="ECO:0000313" key="1">
    <source>
        <dbReference type="EMBL" id="KAJ5206939.1"/>
    </source>
</evidence>
<dbReference type="GO" id="GO:0050660">
    <property type="term" value="F:flavin adenine dinucleotide binding"/>
    <property type="evidence" value="ECO:0007669"/>
    <property type="project" value="InterPro"/>
</dbReference>
<name>A0A9W9MSW3_9EURO</name>
<organism evidence="1 2">
    <name type="scientific">Penicillium cf. griseofulvum</name>
    <dbReference type="NCBI Taxonomy" id="2972120"/>
    <lineage>
        <taxon>Eukaryota</taxon>
        <taxon>Fungi</taxon>
        <taxon>Dikarya</taxon>
        <taxon>Ascomycota</taxon>
        <taxon>Pezizomycotina</taxon>
        <taxon>Eurotiomycetes</taxon>
        <taxon>Eurotiomycetidae</taxon>
        <taxon>Eurotiales</taxon>
        <taxon>Aspergillaceae</taxon>
        <taxon>Penicillium</taxon>
    </lineage>
</organism>